<sequence>MWGAEMGVNEFGLAIGNEAVFTRVKIKKDNAGLTGMDLLRLALERSKNPKEAIACIAQLLEAFGQDACGGYKNNDFFYHNSFIIADSTSAYILETAGKSWALKIIPTIGSISNGLQIGTDYDEIHLAEEKLNFPFHYLPKPKPFSFQGYFSDFLYTTAGKAKKRQNCSFGMMESQNGRFNVEKAMAILKTHDKDEEVFEPKNATTASLCMHATGYTNPSTTTGSMVAEIRNNIPSTVWLTGTSMPCLSVFIPFFLGTTTLKNFPQPGASPDNSLWWKAEIVHRWVCDDYQNRKKTISQDLFLLQADFLKKESELMKDRASLKTLETFSSECLQKVNYFYSRLIQKEGIRFSPA</sequence>
<dbReference type="Gene3D" id="3.60.60.10">
    <property type="entry name" value="Penicillin V Acylase, Chain A"/>
    <property type="match status" value="1"/>
</dbReference>
<dbReference type="InterPro" id="IPR005322">
    <property type="entry name" value="Peptidase_C69"/>
</dbReference>
<organism evidence="1 2">
    <name type="scientific">Cecembia calidifontis</name>
    <dbReference type="NCBI Taxonomy" id="1187080"/>
    <lineage>
        <taxon>Bacteria</taxon>
        <taxon>Pseudomonadati</taxon>
        <taxon>Bacteroidota</taxon>
        <taxon>Cytophagia</taxon>
        <taxon>Cytophagales</taxon>
        <taxon>Cyclobacteriaceae</taxon>
        <taxon>Cecembia</taxon>
    </lineage>
</organism>
<dbReference type="AlphaFoldDB" id="A0A4Q7P9P8"/>
<accession>A0A4Q7P9P8</accession>
<gene>
    <name evidence="1" type="ORF">BC751_2549</name>
</gene>
<evidence type="ECO:0000313" key="1">
    <source>
        <dbReference type="EMBL" id="RZS96953.1"/>
    </source>
</evidence>
<protein>
    <submittedName>
        <fullName evidence="1">Dipeptidase</fullName>
    </submittedName>
</protein>
<keyword evidence="2" id="KW-1185">Reference proteome</keyword>
<evidence type="ECO:0000313" key="2">
    <source>
        <dbReference type="Proteomes" id="UP000292209"/>
    </source>
</evidence>
<dbReference type="Proteomes" id="UP000292209">
    <property type="component" value="Unassembled WGS sequence"/>
</dbReference>
<name>A0A4Q7P9P8_9BACT</name>
<dbReference type="EMBL" id="SGXG01000001">
    <property type="protein sequence ID" value="RZS96953.1"/>
    <property type="molecule type" value="Genomic_DNA"/>
</dbReference>
<proteinExistence type="predicted"/>
<dbReference type="PANTHER" id="PTHR12994">
    <property type="entry name" value="SECERNIN"/>
    <property type="match status" value="1"/>
</dbReference>
<dbReference type="GO" id="GO:0016805">
    <property type="term" value="F:dipeptidase activity"/>
    <property type="evidence" value="ECO:0007669"/>
    <property type="project" value="InterPro"/>
</dbReference>
<dbReference type="GO" id="GO:0006508">
    <property type="term" value="P:proteolysis"/>
    <property type="evidence" value="ECO:0007669"/>
    <property type="project" value="InterPro"/>
</dbReference>
<reference evidence="1 2" key="1">
    <citation type="submission" date="2019-02" db="EMBL/GenBank/DDBJ databases">
        <title>Genomic Encyclopedia of Archaeal and Bacterial Type Strains, Phase II (KMG-II): from individual species to whole genera.</title>
        <authorList>
            <person name="Goeker M."/>
        </authorList>
    </citation>
    <scope>NUCLEOTIDE SEQUENCE [LARGE SCALE GENOMIC DNA]</scope>
    <source>
        <strain evidence="1 2">DSM 21411</strain>
    </source>
</reference>
<dbReference type="GO" id="GO:0070004">
    <property type="term" value="F:cysteine-type exopeptidase activity"/>
    <property type="evidence" value="ECO:0007669"/>
    <property type="project" value="InterPro"/>
</dbReference>
<comment type="caution">
    <text evidence="1">The sequence shown here is derived from an EMBL/GenBank/DDBJ whole genome shotgun (WGS) entry which is preliminary data.</text>
</comment>
<dbReference type="PANTHER" id="PTHR12994:SF17">
    <property type="entry name" value="LD30995P"/>
    <property type="match status" value="1"/>
</dbReference>